<comment type="caution">
    <text evidence="2">The sequence shown here is derived from an EMBL/GenBank/DDBJ whole genome shotgun (WGS) entry which is preliminary data.</text>
</comment>
<feature type="transmembrane region" description="Helical" evidence="1">
    <location>
        <begin position="116"/>
        <end position="137"/>
    </location>
</feature>
<dbReference type="Proteomes" id="UP000283433">
    <property type="component" value="Unassembled WGS sequence"/>
</dbReference>
<organism evidence="2 3">
    <name type="scientific">Pelobium manganitolerans</name>
    <dbReference type="NCBI Taxonomy" id="1842495"/>
    <lineage>
        <taxon>Bacteria</taxon>
        <taxon>Pseudomonadati</taxon>
        <taxon>Bacteroidota</taxon>
        <taxon>Sphingobacteriia</taxon>
        <taxon>Sphingobacteriales</taxon>
        <taxon>Sphingobacteriaceae</taxon>
        <taxon>Pelobium</taxon>
    </lineage>
</organism>
<name>A0A419SAU1_9SPHI</name>
<evidence type="ECO:0000256" key="1">
    <source>
        <dbReference type="SAM" id="Phobius"/>
    </source>
</evidence>
<keyword evidence="1" id="KW-0472">Membrane</keyword>
<dbReference type="AlphaFoldDB" id="A0A419SAU1"/>
<keyword evidence="1" id="KW-0812">Transmembrane</keyword>
<evidence type="ECO:0000313" key="3">
    <source>
        <dbReference type="Proteomes" id="UP000283433"/>
    </source>
</evidence>
<protein>
    <submittedName>
        <fullName evidence="2">Uncharacterized protein</fullName>
    </submittedName>
</protein>
<sequence length="167" mass="18995">MLNADKITLISLFVLSFVVNLALIDSYIIPKKNESDKIVAYSAIEQNTAFRFGQPTKTYLGFRFFTKKSYKFSLEQTFIENPEITISTSRIFRNVTNVYNQNGNYSEQLISGMNGINLYVFLILSISSIVSILVLTLNGNISNTTFSSIVTFHLFMIFIATVIYFMV</sequence>
<evidence type="ECO:0000313" key="2">
    <source>
        <dbReference type="EMBL" id="RKD19584.1"/>
    </source>
</evidence>
<accession>A0A419SAU1</accession>
<keyword evidence="3" id="KW-1185">Reference proteome</keyword>
<gene>
    <name evidence="2" type="ORF">BCY91_13390</name>
</gene>
<feature type="transmembrane region" description="Helical" evidence="1">
    <location>
        <begin position="149"/>
        <end position="166"/>
    </location>
</feature>
<proteinExistence type="predicted"/>
<dbReference type="EMBL" id="MBTA01000002">
    <property type="protein sequence ID" value="RKD19584.1"/>
    <property type="molecule type" value="Genomic_DNA"/>
</dbReference>
<reference evidence="2 3" key="1">
    <citation type="submission" date="2016-07" db="EMBL/GenBank/DDBJ databases">
        <title>Genome of Pelobium manganitolerans.</title>
        <authorList>
            <person name="Wu S."/>
            <person name="Wang G."/>
        </authorList>
    </citation>
    <scope>NUCLEOTIDE SEQUENCE [LARGE SCALE GENOMIC DNA]</scope>
    <source>
        <strain evidence="2 3">YS-25</strain>
    </source>
</reference>
<keyword evidence="1" id="KW-1133">Transmembrane helix</keyword>
<feature type="transmembrane region" description="Helical" evidence="1">
    <location>
        <begin position="6"/>
        <end position="28"/>
    </location>
</feature>